<accession>A0AAE0S4A7</accession>
<proteinExistence type="predicted"/>
<evidence type="ECO:0000313" key="2">
    <source>
        <dbReference type="EMBL" id="KAK3584919.1"/>
    </source>
</evidence>
<dbReference type="PANTHER" id="PTHR36902:SF1">
    <property type="entry name" value="ENRICHED IN SURFACE-LABELED PROTEOME PROTEIN 9"/>
    <property type="match status" value="1"/>
</dbReference>
<evidence type="ECO:0000259" key="1">
    <source>
        <dbReference type="Pfam" id="PF25898"/>
    </source>
</evidence>
<comment type="caution">
    <text evidence="2">The sequence shown here is derived from an EMBL/GenBank/DDBJ whole genome shotgun (WGS) entry which is preliminary data.</text>
</comment>
<feature type="domain" description="LolA-like" evidence="1">
    <location>
        <begin position="75"/>
        <end position="142"/>
    </location>
</feature>
<organism evidence="2 3">
    <name type="scientific">Potamilus streckersoni</name>
    <dbReference type="NCBI Taxonomy" id="2493646"/>
    <lineage>
        <taxon>Eukaryota</taxon>
        <taxon>Metazoa</taxon>
        <taxon>Spiralia</taxon>
        <taxon>Lophotrochozoa</taxon>
        <taxon>Mollusca</taxon>
        <taxon>Bivalvia</taxon>
        <taxon>Autobranchia</taxon>
        <taxon>Heteroconchia</taxon>
        <taxon>Palaeoheterodonta</taxon>
        <taxon>Unionida</taxon>
        <taxon>Unionoidea</taxon>
        <taxon>Unionidae</taxon>
        <taxon>Ambleminae</taxon>
        <taxon>Lampsilini</taxon>
        <taxon>Potamilus</taxon>
    </lineage>
</organism>
<gene>
    <name evidence="2" type="ORF">CHS0354_021792</name>
</gene>
<reference evidence="2" key="2">
    <citation type="journal article" date="2021" name="Genome Biol. Evol.">
        <title>Developing a high-quality reference genome for a parasitic bivalve with doubly uniparental inheritance (Bivalvia: Unionida).</title>
        <authorList>
            <person name="Smith C.H."/>
        </authorList>
    </citation>
    <scope>NUCLEOTIDE SEQUENCE</scope>
    <source>
        <strain evidence="2">CHS0354</strain>
        <tissue evidence="2">Mantle</tissue>
    </source>
</reference>
<reference evidence="2" key="1">
    <citation type="journal article" date="2021" name="Genome Biol. Evol.">
        <title>A High-Quality Reference Genome for a Parasitic Bivalve with Doubly Uniparental Inheritance (Bivalvia: Unionida).</title>
        <authorList>
            <person name="Smith C.H."/>
        </authorList>
    </citation>
    <scope>NUCLEOTIDE SEQUENCE</scope>
    <source>
        <strain evidence="2">CHS0354</strain>
    </source>
</reference>
<protein>
    <recommendedName>
        <fullName evidence="1">LolA-like domain-containing protein</fullName>
    </recommendedName>
</protein>
<reference evidence="2" key="3">
    <citation type="submission" date="2023-05" db="EMBL/GenBank/DDBJ databases">
        <authorList>
            <person name="Smith C.H."/>
        </authorList>
    </citation>
    <scope>NUCLEOTIDE SEQUENCE</scope>
    <source>
        <strain evidence="2">CHS0354</strain>
        <tissue evidence="2">Mantle</tissue>
    </source>
</reference>
<feature type="domain" description="LolA-like" evidence="1">
    <location>
        <begin position="184"/>
        <end position="290"/>
    </location>
</feature>
<dbReference type="InterPro" id="IPR058831">
    <property type="entry name" value="LolA-like_dom_2nd"/>
</dbReference>
<sequence>MNISPLRIQDIRVDYDDAFIFLSATLLDRVPPTGTVDGPIAHQMTILEAFTKLRMAVYQGAFELYVKDLDLAQLVQLPQLPDMFSYKLEIVLPGSAMVYNAQVWYASKYKLVKYDFHTANSQPPFYSSNPVTVIHDFNTDVKLTTPHGSFRDNKSAKLIATNEFKGARQTSPKLPLTYSLHLLEGIAYNIDRFYDNCTITQIPNNGVDSVQDNANKKTDSSYILRMRTPLELFKIDNTYRFVGQRTTRGILCNVFESLRTDFQLPNYNGTFHSIFQFYFLETGWKETSVGVGSSYMQPVRLDITAIEVTK</sequence>
<dbReference type="Proteomes" id="UP001195483">
    <property type="component" value="Unassembled WGS sequence"/>
</dbReference>
<dbReference type="PANTHER" id="PTHR36902">
    <property type="entry name" value="ENRICHED IN SURFACE-LABELED PROTEOME PROTEIN 9"/>
    <property type="match status" value="1"/>
</dbReference>
<dbReference type="AlphaFoldDB" id="A0AAE0S4A7"/>
<dbReference type="EMBL" id="JAEAOA010001326">
    <property type="protein sequence ID" value="KAK3584919.1"/>
    <property type="molecule type" value="Genomic_DNA"/>
</dbReference>
<evidence type="ECO:0000313" key="3">
    <source>
        <dbReference type="Proteomes" id="UP001195483"/>
    </source>
</evidence>
<keyword evidence="3" id="KW-1185">Reference proteome</keyword>
<name>A0AAE0S4A7_9BIVA</name>
<dbReference type="Pfam" id="PF25898">
    <property type="entry name" value="LolA_2nd_metazoa"/>
    <property type="match status" value="2"/>
</dbReference>